<evidence type="ECO:0000313" key="6">
    <source>
        <dbReference type="Proteomes" id="UP000252182"/>
    </source>
</evidence>
<dbReference type="PRINTS" id="PR01590">
    <property type="entry name" value="HTHFIS"/>
</dbReference>
<dbReference type="InterPro" id="IPR050207">
    <property type="entry name" value="Trans_regulatory_Fis"/>
</dbReference>
<keyword evidence="6" id="KW-1185">Reference proteome</keyword>
<keyword evidence="2 5" id="KW-0238">DNA-binding</keyword>
<evidence type="ECO:0000256" key="3">
    <source>
        <dbReference type="ARBA" id="ARBA00029540"/>
    </source>
</evidence>
<dbReference type="KEGG" id="hyf:DTO96_102502"/>
<organism evidence="5 6">
    <name type="scientific">Ephemeroptericola cinctiostellae</name>
    <dbReference type="NCBI Taxonomy" id="2268024"/>
    <lineage>
        <taxon>Bacteria</taxon>
        <taxon>Pseudomonadati</taxon>
        <taxon>Pseudomonadota</taxon>
        <taxon>Betaproteobacteria</taxon>
        <taxon>Burkholderiales</taxon>
        <taxon>Burkholderiaceae</taxon>
        <taxon>Ephemeroptericola</taxon>
    </lineage>
</organism>
<protein>
    <recommendedName>
        <fullName evidence="3">Putative Fis-like DNA-binding protein</fullName>
    </recommendedName>
</protein>
<dbReference type="GO" id="GO:0043565">
    <property type="term" value="F:sequence-specific DNA binding"/>
    <property type="evidence" value="ECO:0007669"/>
    <property type="project" value="InterPro"/>
</dbReference>
<evidence type="ECO:0000259" key="4">
    <source>
        <dbReference type="Pfam" id="PF02954"/>
    </source>
</evidence>
<accession>A0A345DEF8</accession>
<dbReference type="EMBL" id="CP031124">
    <property type="protein sequence ID" value="AXF86746.1"/>
    <property type="molecule type" value="Genomic_DNA"/>
</dbReference>
<feature type="domain" description="DNA binding HTH" evidence="4">
    <location>
        <begin position="52"/>
        <end position="92"/>
    </location>
</feature>
<dbReference type="InterPro" id="IPR005412">
    <property type="entry name" value="Fis_DNA-bd"/>
</dbReference>
<evidence type="ECO:0000256" key="1">
    <source>
        <dbReference type="ARBA" id="ARBA00008559"/>
    </source>
</evidence>
<comment type="similarity">
    <text evidence="1">Belongs to the transcriptional regulatory Fis family.</text>
</comment>
<dbReference type="PANTHER" id="PTHR47918:SF1">
    <property type="entry name" value="DNA-BINDING PROTEIN FIS"/>
    <property type="match status" value="1"/>
</dbReference>
<name>A0A345DEF8_9BURK</name>
<dbReference type="RefSeq" id="WP_225972514.1">
    <property type="nucleotide sequence ID" value="NZ_CP031124.1"/>
</dbReference>
<dbReference type="AlphaFoldDB" id="A0A345DEF8"/>
<evidence type="ECO:0000256" key="2">
    <source>
        <dbReference type="ARBA" id="ARBA00023125"/>
    </source>
</evidence>
<dbReference type="GO" id="GO:0006355">
    <property type="term" value="P:regulation of DNA-templated transcription"/>
    <property type="evidence" value="ECO:0007669"/>
    <property type="project" value="InterPro"/>
</dbReference>
<dbReference type="Proteomes" id="UP000252182">
    <property type="component" value="Chromosome"/>
</dbReference>
<dbReference type="SUPFAM" id="SSF46689">
    <property type="entry name" value="Homeodomain-like"/>
    <property type="match status" value="1"/>
</dbReference>
<dbReference type="PIRSF" id="PIRSF002097">
    <property type="entry name" value="DNA-binding_Fis"/>
    <property type="match status" value="1"/>
</dbReference>
<dbReference type="InterPro" id="IPR002197">
    <property type="entry name" value="HTH_Fis"/>
</dbReference>
<evidence type="ECO:0000313" key="5">
    <source>
        <dbReference type="EMBL" id="AXF86746.1"/>
    </source>
</evidence>
<gene>
    <name evidence="5" type="primary">fis</name>
    <name evidence="5" type="ORF">DTO96_102502</name>
</gene>
<dbReference type="Gene3D" id="1.10.10.60">
    <property type="entry name" value="Homeodomain-like"/>
    <property type="match status" value="1"/>
</dbReference>
<dbReference type="Pfam" id="PF02954">
    <property type="entry name" value="HTH_8"/>
    <property type="match status" value="1"/>
</dbReference>
<proteinExistence type="inferred from homology"/>
<dbReference type="InterPro" id="IPR009057">
    <property type="entry name" value="Homeodomain-like_sf"/>
</dbReference>
<sequence>MNTSSFQLINTEVSHDEMVDISECIQHHFNVYLDALDGAEGAQPHDLHDMLLEACEKPLLELVMKKTNGNQSLASDWLGINRATLRKKLLAYDLDAKK</sequence>
<reference evidence="6" key="1">
    <citation type="submission" date="2018-07" db="EMBL/GenBank/DDBJ databases">
        <authorList>
            <person name="Kim H."/>
        </authorList>
    </citation>
    <scope>NUCLEOTIDE SEQUENCE [LARGE SCALE GENOMIC DNA]</scope>
    <source>
        <strain evidence="6">F02</strain>
    </source>
</reference>
<dbReference type="PANTHER" id="PTHR47918">
    <property type="entry name" value="DNA-BINDING PROTEIN FIS"/>
    <property type="match status" value="1"/>
</dbReference>